<dbReference type="NCBIfam" id="TIGR00254">
    <property type="entry name" value="GGDEF"/>
    <property type="match status" value="1"/>
</dbReference>
<dbReference type="Gene3D" id="3.30.70.270">
    <property type="match status" value="1"/>
</dbReference>
<dbReference type="EMBL" id="MCGH01000003">
    <property type="protein sequence ID" value="ODM03819.1"/>
    <property type="molecule type" value="Genomic_DNA"/>
</dbReference>
<sequence length="317" mass="36652">MERNISADDFCRFIWKSYLEERRYDLVNEFVSEKISVIGTGAHEVERNLEEFIASFTEESNSWNGRFVIRDQWYQTTELSDSHSLVMGELVVREDTDEGILYDMCFRFTVVLEQTESGWKIVHIHQSVADPNQASDEFFPNHMVEKTHTQIVYNLRHDSLTGLLNRLYFKETCERFLADGTGGAFLMIDIDWFKKINDQYGHPAGDRTLISFSESLKSVVSPKDLTGRIGGDEFTLFLADINEKSEIEDFLAMLKADWEERQKALEMHDRISVSAGITFTSGGNVSYEALLNKADQALYLAKKNRDNELVHWELLLR</sequence>
<name>A0A1E3A5E4_9FIRM</name>
<evidence type="ECO:0000259" key="1">
    <source>
        <dbReference type="PROSITE" id="PS50887"/>
    </source>
</evidence>
<dbReference type="Proteomes" id="UP000094869">
    <property type="component" value="Unassembled WGS sequence"/>
</dbReference>
<dbReference type="AlphaFoldDB" id="A0A1E3A5E4"/>
<evidence type="ECO:0000313" key="5">
    <source>
        <dbReference type="Proteomes" id="UP000094067"/>
    </source>
</evidence>
<comment type="caution">
    <text evidence="2">The sequence shown here is derived from an EMBL/GenBank/DDBJ whole genome shotgun (WGS) entry which is preliminary data.</text>
</comment>
<dbReference type="PATRIC" id="fig|1432052.4.peg.5131"/>
<protein>
    <submittedName>
        <fullName evidence="2">Response regulator PleD</fullName>
    </submittedName>
</protein>
<evidence type="ECO:0000313" key="3">
    <source>
        <dbReference type="EMBL" id="ODR44989.1"/>
    </source>
</evidence>
<evidence type="ECO:0000313" key="2">
    <source>
        <dbReference type="EMBL" id="ODM03819.1"/>
    </source>
</evidence>
<gene>
    <name evidence="2" type="primary">pleD_2</name>
    <name evidence="4" type="ORF">BEI59_00130</name>
    <name evidence="2" type="ORF">BEI61_04622</name>
    <name evidence="3" type="ORF">BEI63_30030</name>
</gene>
<dbReference type="InterPro" id="IPR029787">
    <property type="entry name" value="Nucleotide_cyclase"/>
</dbReference>
<dbReference type="Proteomes" id="UP000094271">
    <property type="component" value="Unassembled WGS sequence"/>
</dbReference>
<dbReference type="Pfam" id="PF00990">
    <property type="entry name" value="GGDEF"/>
    <property type="match status" value="1"/>
</dbReference>
<dbReference type="Gene3D" id="3.10.450.50">
    <property type="match status" value="1"/>
</dbReference>
<dbReference type="InterPro" id="IPR000160">
    <property type="entry name" value="GGDEF_dom"/>
</dbReference>
<proteinExistence type="predicted"/>
<reference evidence="2 5" key="1">
    <citation type="submission" date="2016-07" db="EMBL/GenBank/DDBJ databases">
        <title>Characterization of isolates of Eisenbergiella tayi derived from blood cultures, using whole genome sequencing.</title>
        <authorList>
            <person name="Burdz T."/>
            <person name="Wiebe D."/>
            <person name="Huynh C."/>
            <person name="Bernard K."/>
        </authorList>
    </citation>
    <scope>NUCLEOTIDE SEQUENCE [LARGE SCALE GENOMIC DNA]</scope>
    <source>
        <strain evidence="2 5">NML 110608</strain>
    </source>
</reference>
<dbReference type="SMART" id="SM00267">
    <property type="entry name" value="GGDEF"/>
    <property type="match status" value="1"/>
</dbReference>
<dbReference type="SUPFAM" id="SSF54427">
    <property type="entry name" value="NTF2-like"/>
    <property type="match status" value="1"/>
</dbReference>
<dbReference type="SUPFAM" id="SSF55073">
    <property type="entry name" value="Nucleotide cyclase"/>
    <property type="match status" value="1"/>
</dbReference>
<reference evidence="3 7" key="2">
    <citation type="submission" date="2016-08" db="EMBL/GenBank/DDBJ databases">
        <title>Characterization of Isolates of Eisenbergiella tayi Derived from Blood Cultures, Using Whole Genome Sequencing.</title>
        <authorList>
            <person name="Bernier A.-M."/>
            <person name="Burdz T."/>
            <person name="Wiebe D."/>
            <person name="Bernard K."/>
        </authorList>
    </citation>
    <scope>NUCLEOTIDE SEQUENCE [LARGE SCALE GENOMIC DNA]</scope>
    <source>
        <strain evidence="3 7">NML120146</strain>
    </source>
</reference>
<dbReference type="InterPro" id="IPR052163">
    <property type="entry name" value="DGC-Regulatory_Protein"/>
</dbReference>
<dbReference type="InterPro" id="IPR032710">
    <property type="entry name" value="NTF2-like_dom_sf"/>
</dbReference>
<dbReference type="EMBL" id="MEHA01000001">
    <property type="protein sequence ID" value="ODR55619.1"/>
    <property type="molecule type" value="Genomic_DNA"/>
</dbReference>
<evidence type="ECO:0000313" key="4">
    <source>
        <dbReference type="EMBL" id="ODR55619.1"/>
    </source>
</evidence>
<dbReference type="PROSITE" id="PS50887">
    <property type="entry name" value="GGDEF"/>
    <property type="match status" value="1"/>
</dbReference>
<dbReference type="InterPro" id="IPR037401">
    <property type="entry name" value="SnoaL-like"/>
</dbReference>
<dbReference type="CDD" id="cd01949">
    <property type="entry name" value="GGDEF"/>
    <property type="match status" value="1"/>
</dbReference>
<reference evidence="4 6" key="3">
    <citation type="submission" date="2016-08" db="EMBL/GenBank/DDBJ databases">
        <authorList>
            <person name="Seilhamer J.J."/>
        </authorList>
    </citation>
    <scope>NUCLEOTIDE SEQUENCE [LARGE SCALE GENOMIC DNA]</scope>
    <source>
        <strain evidence="4 6">NML150140-1</strain>
    </source>
</reference>
<dbReference type="Pfam" id="PF13474">
    <property type="entry name" value="SnoaL_3"/>
    <property type="match status" value="1"/>
</dbReference>
<evidence type="ECO:0000313" key="6">
    <source>
        <dbReference type="Proteomes" id="UP000094271"/>
    </source>
</evidence>
<accession>A0A1E3A5E4</accession>
<evidence type="ECO:0000313" key="7">
    <source>
        <dbReference type="Proteomes" id="UP000094869"/>
    </source>
</evidence>
<dbReference type="EMBL" id="MEHD01000054">
    <property type="protein sequence ID" value="ODR44989.1"/>
    <property type="molecule type" value="Genomic_DNA"/>
</dbReference>
<dbReference type="RefSeq" id="WP_069154166.1">
    <property type="nucleotide sequence ID" value="NZ_DAWDRA010000214.1"/>
</dbReference>
<dbReference type="OrthoDB" id="9804955at2"/>
<dbReference type="PANTHER" id="PTHR46663:SF2">
    <property type="entry name" value="GGDEF DOMAIN-CONTAINING PROTEIN"/>
    <property type="match status" value="1"/>
</dbReference>
<feature type="domain" description="GGDEF" evidence="1">
    <location>
        <begin position="181"/>
        <end position="314"/>
    </location>
</feature>
<organism evidence="2 5">
    <name type="scientific">Eisenbergiella tayi</name>
    <dbReference type="NCBI Taxonomy" id="1432052"/>
    <lineage>
        <taxon>Bacteria</taxon>
        <taxon>Bacillati</taxon>
        <taxon>Bacillota</taxon>
        <taxon>Clostridia</taxon>
        <taxon>Lachnospirales</taxon>
        <taxon>Lachnospiraceae</taxon>
        <taxon>Eisenbergiella</taxon>
    </lineage>
</organism>
<dbReference type="Proteomes" id="UP000094067">
    <property type="component" value="Unassembled WGS sequence"/>
</dbReference>
<dbReference type="PANTHER" id="PTHR46663">
    <property type="entry name" value="DIGUANYLATE CYCLASE DGCT-RELATED"/>
    <property type="match status" value="1"/>
</dbReference>
<keyword evidence="7" id="KW-1185">Reference proteome</keyword>
<dbReference type="InterPro" id="IPR043128">
    <property type="entry name" value="Rev_trsase/Diguanyl_cyclase"/>
</dbReference>